<proteinExistence type="predicted"/>
<reference evidence="1" key="2">
    <citation type="journal article" date="2021" name="PeerJ">
        <title>Extensive microbial diversity within the chicken gut microbiome revealed by metagenomics and culture.</title>
        <authorList>
            <person name="Gilroy R."/>
            <person name="Ravi A."/>
            <person name="Getino M."/>
            <person name="Pursley I."/>
            <person name="Horton D.L."/>
            <person name="Alikhan N.F."/>
            <person name="Baker D."/>
            <person name="Gharbi K."/>
            <person name="Hall N."/>
            <person name="Watson M."/>
            <person name="Adriaenssens E.M."/>
            <person name="Foster-Nyarko E."/>
            <person name="Jarju S."/>
            <person name="Secka A."/>
            <person name="Antonio M."/>
            <person name="Oren A."/>
            <person name="Chaudhuri R.R."/>
            <person name="La Ragione R."/>
            <person name="Hildebrand F."/>
            <person name="Pallen M.J."/>
        </authorList>
    </citation>
    <scope>NUCLEOTIDE SEQUENCE</scope>
    <source>
        <strain evidence="1">6086</strain>
    </source>
</reference>
<dbReference type="InterPro" id="IPR002514">
    <property type="entry name" value="Transposase_8"/>
</dbReference>
<comment type="caution">
    <text evidence="1">The sequence shown here is derived from an EMBL/GenBank/DDBJ whole genome shotgun (WGS) entry which is preliminary data.</text>
</comment>
<reference evidence="1" key="1">
    <citation type="submission" date="2020-10" db="EMBL/GenBank/DDBJ databases">
        <authorList>
            <person name="Gilroy R."/>
        </authorList>
    </citation>
    <scope>NUCLEOTIDE SEQUENCE</scope>
    <source>
        <strain evidence="1">6086</strain>
    </source>
</reference>
<name>A0A9D1FR96_9FIRM</name>
<sequence length="114" mass="13679">MRYTYEYKRKCVELYREGKWPETPEGVSDKSFRDKVRLWVRAEDSRGPEALKHKNFNRNWTPEERLELVSQVMSGKSCVSVAIEAGIQDRLLYQWVQNYKTNVIHLFYGRRCTQ</sequence>
<dbReference type="InterPro" id="IPR010921">
    <property type="entry name" value="Trp_repressor/repl_initiator"/>
</dbReference>
<dbReference type="Proteomes" id="UP000824141">
    <property type="component" value="Unassembled WGS sequence"/>
</dbReference>
<dbReference type="AlphaFoldDB" id="A0A9D1FR96"/>
<dbReference type="GO" id="GO:0004803">
    <property type="term" value="F:transposase activity"/>
    <property type="evidence" value="ECO:0007669"/>
    <property type="project" value="InterPro"/>
</dbReference>
<dbReference type="InterPro" id="IPR036388">
    <property type="entry name" value="WH-like_DNA-bd_sf"/>
</dbReference>
<dbReference type="GO" id="GO:0043565">
    <property type="term" value="F:sequence-specific DNA binding"/>
    <property type="evidence" value="ECO:0007669"/>
    <property type="project" value="InterPro"/>
</dbReference>
<dbReference type="SUPFAM" id="SSF48295">
    <property type="entry name" value="TrpR-like"/>
    <property type="match status" value="1"/>
</dbReference>
<dbReference type="GO" id="GO:0006313">
    <property type="term" value="P:DNA transposition"/>
    <property type="evidence" value="ECO:0007669"/>
    <property type="project" value="InterPro"/>
</dbReference>
<protein>
    <submittedName>
        <fullName evidence="1">Transposase</fullName>
    </submittedName>
</protein>
<accession>A0A9D1FR96</accession>
<dbReference type="EMBL" id="DVJM01000028">
    <property type="protein sequence ID" value="HIS78123.1"/>
    <property type="molecule type" value="Genomic_DNA"/>
</dbReference>
<dbReference type="Pfam" id="PF01527">
    <property type="entry name" value="HTH_Tnp_1"/>
    <property type="match status" value="1"/>
</dbReference>
<evidence type="ECO:0000313" key="2">
    <source>
        <dbReference type="Proteomes" id="UP000824141"/>
    </source>
</evidence>
<evidence type="ECO:0000313" key="1">
    <source>
        <dbReference type="EMBL" id="HIS78123.1"/>
    </source>
</evidence>
<organism evidence="1 2">
    <name type="scientific">Candidatus Caccousia stercoris</name>
    <dbReference type="NCBI Taxonomy" id="2840723"/>
    <lineage>
        <taxon>Bacteria</taxon>
        <taxon>Bacillati</taxon>
        <taxon>Bacillota</taxon>
        <taxon>Clostridia</taxon>
        <taxon>Eubacteriales</taxon>
        <taxon>Oscillospiraceae</taxon>
        <taxon>Oscillospiraceae incertae sedis</taxon>
        <taxon>Candidatus Caccousia</taxon>
    </lineage>
</organism>
<gene>
    <name evidence="1" type="ORF">IAD03_02020</name>
</gene>
<dbReference type="Gene3D" id="1.10.10.10">
    <property type="entry name" value="Winged helix-like DNA-binding domain superfamily/Winged helix DNA-binding domain"/>
    <property type="match status" value="1"/>
</dbReference>